<organism evidence="1 2">
    <name type="scientific">Chlorovirus heliozoae</name>
    <dbReference type="NCBI Taxonomy" id="322019"/>
    <lineage>
        <taxon>Viruses</taxon>
        <taxon>Varidnaviria</taxon>
        <taxon>Bamfordvirae</taxon>
        <taxon>Nucleocytoviricota</taxon>
        <taxon>Megaviricetes</taxon>
        <taxon>Algavirales</taxon>
        <taxon>Phycodnaviridae</taxon>
        <taxon>Chlorovirus</taxon>
    </lineage>
</organism>
<evidence type="ECO:0000313" key="2">
    <source>
        <dbReference type="Proteomes" id="UP000202420"/>
    </source>
</evidence>
<dbReference type="EMBL" id="EF101928">
    <property type="protein sequence ID" value="ABT16251.1"/>
    <property type="molecule type" value="Genomic_DNA"/>
</dbReference>
<dbReference type="GeneID" id="5470545"/>
<sequence length="113" mass="12396">MKLNAELGVLPAWRLSIVESNAPFIAWKFAISVPTVNTLARTVPAFPTLKRYARFVGSLTLNDPVVSTLPLPHTANGARVDPVPLRLSHSMNVRFDTSVSDKGVERSWSIVDV</sequence>
<gene>
    <name evidence="1" type="primary">z117R</name>
    <name evidence="1" type="ORF">ATCV1_z117R</name>
</gene>
<name>A7K877_9PHYC</name>
<evidence type="ECO:0000313" key="1">
    <source>
        <dbReference type="EMBL" id="ABT16251.1"/>
    </source>
</evidence>
<reference evidence="1 2" key="1">
    <citation type="submission" date="2006-09" db="EMBL/GenBank/DDBJ databases">
        <title>Sequence and annotation of the 288-kb ATCV-1 virus that infects an endosymbiotic Chlorella strain of the heliozoon Acanthocystis turfacea.</title>
        <authorList>
            <person name="Fitzgerald L.A."/>
            <person name="Graves M.V."/>
            <person name="Li X."/>
            <person name="Pfitzner A.J.P."/>
            <person name="Hartigan J."/>
            <person name="Van Etten J.L."/>
        </authorList>
    </citation>
    <scope>NUCLEOTIDE SEQUENCE [LARGE SCALE GENOMIC DNA]</scope>
    <source>
        <strain evidence="1 2">ATCV-1</strain>
    </source>
</reference>
<dbReference type="RefSeq" id="YP_001426598.1">
    <property type="nucleotide sequence ID" value="NC_008724.1"/>
</dbReference>
<dbReference type="Proteomes" id="UP000202420">
    <property type="component" value="Segment"/>
</dbReference>
<accession>A7K877</accession>
<keyword evidence="2" id="KW-1185">Reference proteome</keyword>
<protein>
    <submittedName>
        <fullName evidence="1">Uncharacterized protein z117R</fullName>
    </submittedName>
</protein>
<dbReference type="KEGG" id="vg:5470545"/>
<proteinExistence type="predicted"/>